<dbReference type="InterPro" id="IPR050482">
    <property type="entry name" value="Sensor_HK_TwoCompSys"/>
</dbReference>
<comment type="caution">
    <text evidence="20">The sequence shown here is derived from an EMBL/GenBank/DDBJ whole genome shotgun (WGS) entry which is preliminary data.</text>
</comment>
<dbReference type="CDD" id="cd16917">
    <property type="entry name" value="HATPase_UhpB-NarQ-NarX-like"/>
    <property type="match status" value="1"/>
</dbReference>
<evidence type="ECO:0000256" key="4">
    <source>
        <dbReference type="ARBA" id="ARBA00012438"/>
    </source>
</evidence>
<evidence type="ECO:0000256" key="2">
    <source>
        <dbReference type="ARBA" id="ARBA00001966"/>
    </source>
</evidence>
<keyword evidence="15" id="KW-0479">Metal-binding</keyword>
<dbReference type="PANTHER" id="PTHR24421">
    <property type="entry name" value="NITRATE/NITRITE SENSOR PROTEIN NARX-RELATED"/>
    <property type="match status" value="1"/>
</dbReference>
<gene>
    <name evidence="20" type="ORF">GCM10011314_32290</name>
</gene>
<feature type="transmembrane region" description="Helical" evidence="18">
    <location>
        <begin position="300"/>
        <end position="322"/>
    </location>
</feature>
<dbReference type="GO" id="GO:0051539">
    <property type="term" value="F:4 iron, 4 sulfur cluster binding"/>
    <property type="evidence" value="ECO:0007669"/>
    <property type="project" value="UniProtKB-KW"/>
</dbReference>
<dbReference type="SUPFAM" id="SSF55874">
    <property type="entry name" value="ATPase domain of HSP90 chaperone/DNA topoisomerase II/histidine kinase"/>
    <property type="match status" value="1"/>
</dbReference>
<keyword evidence="12" id="KW-0067">ATP-binding</keyword>
<evidence type="ECO:0000256" key="16">
    <source>
        <dbReference type="ARBA" id="ARBA00024827"/>
    </source>
</evidence>
<evidence type="ECO:0000256" key="18">
    <source>
        <dbReference type="SAM" id="Phobius"/>
    </source>
</evidence>
<evidence type="ECO:0000256" key="12">
    <source>
        <dbReference type="ARBA" id="ARBA00022840"/>
    </source>
</evidence>
<organism evidence="20 21">
    <name type="scientific">Knoellia flava</name>
    <dbReference type="NCBI Taxonomy" id="913969"/>
    <lineage>
        <taxon>Bacteria</taxon>
        <taxon>Bacillati</taxon>
        <taxon>Actinomycetota</taxon>
        <taxon>Actinomycetes</taxon>
        <taxon>Micrococcales</taxon>
        <taxon>Intrasporangiaceae</taxon>
        <taxon>Knoellia</taxon>
    </lineage>
</organism>
<dbReference type="SMART" id="SM00387">
    <property type="entry name" value="HATPase_c"/>
    <property type="match status" value="1"/>
</dbReference>
<keyword evidence="9" id="KW-0808">Transferase</keyword>
<dbReference type="Proteomes" id="UP000628079">
    <property type="component" value="Unassembled WGS sequence"/>
</dbReference>
<evidence type="ECO:0000256" key="15">
    <source>
        <dbReference type="ARBA" id="ARBA00023014"/>
    </source>
</evidence>
<feature type="transmembrane region" description="Helical" evidence="18">
    <location>
        <begin position="65"/>
        <end position="85"/>
    </location>
</feature>
<keyword evidence="18" id="KW-0472">Membrane</keyword>
<dbReference type="PANTHER" id="PTHR24421:SF10">
    <property type="entry name" value="NITRATE_NITRITE SENSOR PROTEIN NARQ"/>
    <property type="match status" value="1"/>
</dbReference>
<sequence>MPTLRRMTAPVATPRPLWRRGVDGVPAAALSWSVVVPALAVVASVASAVIVLSGDVWSLSPAPQVLVDAAVGVGFSVLAAVITLAEVPPGVRVLARVMLVSGVAAGLAGLSTALALVLPASVWATPVLVQLQGWLWVPGFFPLLTLVPLLYPDGLLAGRFWRVSAWAAVVGIVLLTVGVGLYPEPFAGRVPVDKPVTSETVARVLTVPGAALVAPSLVAGLVALGLRLVRSRGVARQQVGVLLVPAGLLLLVTLAQGAIPAPWNVLAQMVAVLLLPLAIGVAVTRHGLYDTDLAVRRGLLGASLAVCLAGLFVTVLAVLRGLLGSDSAVSAAVAAGAAGLVLQPLAKRLSAGIDRLYYGDRADPYAVLSRLGEDLAAAGLDVAEIPSVVCRSVVSSLRLGGASVVLDVEGDSREVAHAGGVVGGDSARVATFDLRHRGEVVGRLSVAPRSGERVVGTRDAEILRRVADQVAPALAALQLHQELQRSRESLVNAREEERRRLRRELHDGLGATLAGVRLQVESAHRLVEQPTAAGLLDTTEAGLAQAVAEVRHICEGLRPPGVDDLGLGRAIELAADRVRAPRLEVSVVTVDLPEVGPAAEAAAYRIVTEALANVVRHSGARHVTVRLSGGGRMEGAGRGLEVTVEDDGDGIRDGAVAGVGLASMRRRAEELGGTFAVGVGAVGRGTCVRAVLPVTGVGS</sequence>
<dbReference type="GO" id="GO:0005524">
    <property type="term" value="F:ATP binding"/>
    <property type="evidence" value="ECO:0007669"/>
    <property type="project" value="UniProtKB-KW"/>
</dbReference>
<dbReference type="Pfam" id="PF02518">
    <property type="entry name" value="HATPase_c"/>
    <property type="match status" value="1"/>
</dbReference>
<proteinExistence type="predicted"/>
<dbReference type="InterPro" id="IPR004358">
    <property type="entry name" value="Sig_transdc_His_kin-like_C"/>
</dbReference>
<evidence type="ECO:0000256" key="5">
    <source>
        <dbReference type="ARBA" id="ARBA00017322"/>
    </source>
</evidence>
<keyword evidence="14" id="KW-0902">Two-component regulatory system</keyword>
<dbReference type="GO" id="GO:0016020">
    <property type="term" value="C:membrane"/>
    <property type="evidence" value="ECO:0007669"/>
    <property type="project" value="InterPro"/>
</dbReference>
<feature type="domain" description="Histidine kinase/HSP90-like ATPase" evidence="19">
    <location>
        <begin position="598"/>
        <end position="696"/>
    </location>
</feature>
<keyword evidence="6" id="KW-0004">4Fe-4S</keyword>
<feature type="transmembrane region" description="Helical" evidence="18">
    <location>
        <begin position="133"/>
        <end position="151"/>
    </location>
</feature>
<dbReference type="Gene3D" id="3.30.565.10">
    <property type="entry name" value="Histidine kinase-like ATPase, C-terminal domain"/>
    <property type="match status" value="1"/>
</dbReference>
<name>A0A8H9KRV9_9MICO</name>
<evidence type="ECO:0000256" key="3">
    <source>
        <dbReference type="ARBA" id="ARBA00004496"/>
    </source>
</evidence>
<dbReference type="InterPro" id="IPR003594">
    <property type="entry name" value="HATPase_dom"/>
</dbReference>
<evidence type="ECO:0000313" key="20">
    <source>
        <dbReference type="EMBL" id="GGB89976.1"/>
    </source>
</evidence>
<keyword evidence="7" id="KW-0963">Cytoplasm</keyword>
<keyword evidence="8" id="KW-0597">Phosphoprotein</keyword>
<dbReference type="GO" id="GO:0005737">
    <property type="term" value="C:cytoplasm"/>
    <property type="evidence" value="ECO:0007669"/>
    <property type="project" value="UniProtKB-SubCell"/>
</dbReference>
<evidence type="ECO:0000259" key="19">
    <source>
        <dbReference type="SMART" id="SM00387"/>
    </source>
</evidence>
<comment type="catalytic activity">
    <reaction evidence="1">
        <text>ATP + protein L-histidine = ADP + protein N-phospho-L-histidine.</text>
        <dbReference type="EC" id="2.7.13.3"/>
    </reaction>
</comment>
<dbReference type="Gene3D" id="3.30.450.40">
    <property type="match status" value="1"/>
</dbReference>
<evidence type="ECO:0000256" key="13">
    <source>
        <dbReference type="ARBA" id="ARBA00023004"/>
    </source>
</evidence>
<evidence type="ECO:0000313" key="21">
    <source>
        <dbReference type="Proteomes" id="UP000628079"/>
    </source>
</evidence>
<evidence type="ECO:0000256" key="17">
    <source>
        <dbReference type="ARBA" id="ARBA00030800"/>
    </source>
</evidence>
<dbReference type="SUPFAM" id="SSF55781">
    <property type="entry name" value="GAF domain-like"/>
    <property type="match status" value="1"/>
</dbReference>
<keyword evidence="18" id="KW-0812">Transmembrane</keyword>
<dbReference type="EMBL" id="BMEA01000005">
    <property type="protein sequence ID" value="GGB89976.1"/>
    <property type="molecule type" value="Genomic_DNA"/>
</dbReference>
<evidence type="ECO:0000256" key="10">
    <source>
        <dbReference type="ARBA" id="ARBA00022741"/>
    </source>
</evidence>
<evidence type="ECO:0000256" key="7">
    <source>
        <dbReference type="ARBA" id="ARBA00022490"/>
    </source>
</evidence>
<evidence type="ECO:0000256" key="8">
    <source>
        <dbReference type="ARBA" id="ARBA00022553"/>
    </source>
</evidence>
<dbReference type="InterPro" id="IPR036890">
    <property type="entry name" value="HATPase_C_sf"/>
</dbReference>
<comment type="function">
    <text evidence="16">Member of the two-component regulatory system NreB/NreC involved in the control of dissimilatory nitrate/nitrite reduction in response to oxygen. NreB functions as a direct oxygen sensor histidine kinase which is autophosphorylated, in the absence of oxygen, probably at the conserved histidine residue, and transfers its phosphate group probably to a conserved aspartate residue of NreC. NreB/NreC activates the expression of the nitrate (narGHJI) and nitrite (nir) reductase operons, as well as the putative nitrate transporter gene narT.</text>
</comment>
<feature type="transmembrane region" description="Helical" evidence="18">
    <location>
        <begin position="97"/>
        <end position="121"/>
    </location>
</feature>
<accession>A0A8H9KRV9</accession>
<evidence type="ECO:0000256" key="6">
    <source>
        <dbReference type="ARBA" id="ARBA00022485"/>
    </source>
</evidence>
<evidence type="ECO:0000256" key="11">
    <source>
        <dbReference type="ARBA" id="ARBA00022777"/>
    </source>
</evidence>
<keyword evidence="10" id="KW-0547">Nucleotide-binding</keyword>
<dbReference type="InterPro" id="IPR011712">
    <property type="entry name" value="Sig_transdc_His_kin_sub3_dim/P"/>
</dbReference>
<dbReference type="AlphaFoldDB" id="A0A8H9KRV9"/>
<feature type="transmembrane region" description="Helical" evidence="18">
    <location>
        <begin position="163"/>
        <end position="182"/>
    </location>
</feature>
<keyword evidence="18" id="KW-1133">Transmembrane helix</keyword>
<comment type="cofactor">
    <cofactor evidence="2">
        <name>[4Fe-4S] cluster</name>
        <dbReference type="ChEBI" id="CHEBI:49883"/>
    </cofactor>
</comment>
<feature type="transmembrane region" description="Helical" evidence="18">
    <location>
        <begin position="265"/>
        <end position="288"/>
    </location>
</feature>
<feature type="transmembrane region" description="Helical" evidence="18">
    <location>
        <begin position="202"/>
        <end position="229"/>
    </location>
</feature>
<dbReference type="InterPro" id="IPR029016">
    <property type="entry name" value="GAF-like_dom_sf"/>
</dbReference>
<feature type="transmembrane region" description="Helical" evidence="18">
    <location>
        <begin position="241"/>
        <end position="259"/>
    </location>
</feature>
<evidence type="ECO:0000256" key="9">
    <source>
        <dbReference type="ARBA" id="ARBA00022679"/>
    </source>
</evidence>
<evidence type="ECO:0000256" key="14">
    <source>
        <dbReference type="ARBA" id="ARBA00023012"/>
    </source>
</evidence>
<comment type="subcellular location">
    <subcellularLocation>
        <location evidence="3">Cytoplasm</location>
    </subcellularLocation>
</comment>
<dbReference type="GO" id="GO:0000155">
    <property type="term" value="F:phosphorelay sensor kinase activity"/>
    <property type="evidence" value="ECO:0007669"/>
    <property type="project" value="InterPro"/>
</dbReference>
<dbReference type="PRINTS" id="PR00344">
    <property type="entry name" value="BCTRLSENSOR"/>
</dbReference>
<dbReference type="Gene3D" id="1.20.5.1930">
    <property type="match status" value="1"/>
</dbReference>
<protein>
    <recommendedName>
        <fullName evidence="5">Oxygen sensor histidine kinase NreB</fullName>
        <ecNumber evidence="4">2.7.13.3</ecNumber>
    </recommendedName>
    <alternativeName>
        <fullName evidence="17">Nitrogen regulation protein B</fullName>
    </alternativeName>
</protein>
<keyword evidence="15" id="KW-0411">Iron-sulfur</keyword>
<dbReference type="GO" id="GO:0046983">
    <property type="term" value="F:protein dimerization activity"/>
    <property type="evidence" value="ECO:0007669"/>
    <property type="project" value="InterPro"/>
</dbReference>
<reference evidence="20" key="2">
    <citation type="submission" date="2020-09" db="EMBL/GenBank/DDBJ databases">
        <authorList>
            <person name="Sun Q."/>
            <person name="Zhou Y."/>
        </authorList>
    </citation>
    <scope>NUCLEOTIDE SEQUENCE</scope>
    <source>
        <strain evidence="20">CGMCC 1.10749</strain>
    </source>
</reference>
<keyword evidence="11" id="KW-0418">Kinase</keyword>
<reference evidence="20" key="1">
    <citation type="journal article" date="2014" name="Int. J. Syst. Evol. Microbiol.">
        <title>Complete genome sequence of Corynebacterium casei LMG S-19264T (=DSM 44701T), isolated from a smear-ripened cheese.</title>
        <authorList>
            <consortium name="US DOE Joint Genome Institute (JGI-PGF)"/>
            <person name="Walter F."/>
            <person name="Albersmeier A."/>
            <person name="Kalinowski J."/>
            <person name="Ruckert C."/>
        </authorList>
    </citation>
    <scope>NUCLEOTIDE SEQUENCE</scope>
    <source>
        <strain evidence="20">CGMCC 1.10749</strain>
    </source>
</reference>
<keyword evidence="13" id="KW-0408">Iron</keyword>
<feature type="transmembrane region" description="Helical" evidence="18">
    <location>
        <begin position="29"/>
        <end position="53"/>
    </location>
</feature>
<dbReference type="Pfam" id="PF07730">
    <property type="entry name" value="HisKA_3"/>
    <property type="match status" value="1"/>
</dbReference>
<dbReference type="EC" id="2.7.13.3" evidence="4"/>
<evidence type="ECO:0000256" key="1">
    <source>
        <dbReference type="ARBA" id="ARBA00000085"/>
    </source>
</evidence>